<dbReference type="Pfam" id="PF04463">
    <property type="entry name" value="2-thiour_desulf"/>
    <property type="match status" value="1"/>
</dbReference>
<dbReference type="EMBL" id="FZOC01000001">
    <property type="protein sequence ID" value="SNR60174.1"/>
    <property type="molecule type" value="Genomic_DNA"/>
</dbReference>
<dbReference type="InterPro" id="IPR007553">
    <property type="entry name" value="2-thiour_desulf"/>
</dbReference>
<dbReference type="OrthoDB" id="495783at2"/>
<protein>
    <submittedName>
        <fullName evidence="2">Uncharacterized conserved protein YbgA, DUF1722 family</fullName>
    </submittedName>
</protein>
<keyword evidence="3" id="KW-1185">Reference proteome</keyword>
<organism evidence="2 3">
    <name type="scientific">Humidesulfovibrio mexicanus</name>
    <dbReference type="NCBI Taxonomy" id="147047"/>
    <lineage>
        <taxon>Bacteria</taxon>
        <taxon>Pseudomonadati</taxon>
        <taxon>Thermodesulfobacteriota</taxon>
        <taxon>Desulfovibrionia</taxon>
        <taxon>Desulfovibrionales</taxon>
        <taxon>Desulfovibrionaceae</taxon>
        <taxon>Humidesulfovibrio</taxon>
    </lineage>
</organism>
<dbReference type="InterPro" id="IPR017087">
    <property type="entry name" value="UCP037004"/>
</dbReference>
<dbReference type="AlphaFoldDB" id="A0A238XPB8"/>
<gene>
    <name evidence="2" type="ORF">SAMN04488503_0276</name>
</gene>
<proteinExistence type="predicted"/>
<feature type="domain" description="DUF1722" evidence="1">
    <location>
        <begin position="201"/>
        <end position="317"/>
    </location>
</feature>
<dbReference type="RefSeq" id="WP_089270951.1">
    <property type="nucleotide sequence ID" value="NZ_FZOC01000001.1"/>
</dbReference>
<dbReference type="PANTHER" id="PTHR30087">
    <property type="entry name" value="INNER MEMBRANE PROTEIN"/>
    <property type="match status" value="1"/>
</dbReference>
<dbReference type="Pfam" id="PF08349">
    <property type="entry name" value="DUF1722"/>
    <property type="match status" value="1"/>
</dbReference>
<dbReference type="PIRSF" id="PIRSF037004">
    <property type="entry name" value="UCP037004"/>
    <property type="match status" value="1"/>
</dbReference>
<dbReference type="Proteomes" id="UP000198324">
    <property type="component" value="Unassembled WGS sequence"/>
</dbReference>
<reference evidence="2 3" key="1">
    <citation type="submission" date="2017-06" db="EMBL/GenBank/DDBJ databases">
        <authorList>
            <person name="Kim H.J."/>
            <person name="Triplett B.A."/>
        </authorList>
    </citation>
    <scope>NUCLEOTIDE SEQUENCE [LARGE SCALE GENOMIC DNA]</scope>
    <source>
        <strain evidence="2 3">DSM 13116</strain>
    </source>
</reference>
<evidence type="ECO:0000259" key="1">
    <source>
        <dbReference type="Pfam" id="PF08349"/>
    </source>
</evidence>
<dbReference type="InterPro" id="IPR013560">
    <property type="entry name" value="DUF1722"/>
</dbReference>
<sequence length="326" mass="36827">MTGNPSGRTAQGRPRIGISRCLLGDPVRYDGGHKLDRFLRDVLGPHVEYVPVCPEVECGLRVPREAMRLVGDPRSPRLVTVRGGQDLTAQMTEWAEHRVAAMRSEGLCGFVFMFGSPSSGMSRVKVYPEAGGAPSLQGRGLFAARLMDAMPMLPVEDDGRLHSPALRENFIERVFVMHRWQGLLSRGFSLGRLVEYHTRHKLLVMAHSVEGYRSLGRLVAAGSTMDVQTLEKRYFTELMESLRLKATVKKQVNVLMHAMGYFKRHLNPDEKQELLEVIGAYGRELVPLVVPVTLLNHYVRKFHEPYLSAQWHLHPHPAELKLRNHV</sequence>
<name>A0A238XPB8_9BACT</name>
<accession>A0A238XPB8</accession>
<dbReference type="PANTHER" id="PTHR30087:SF0">
    <property type="entry name" value="INNER MEMBRANE PROTEIN"/>
    <property type="match status" value="1"/>
</dbReference>
<evidence type="ECO:0000313" key="3">
    <source>
        <dbReference type="Proteomes" id="UP000198324"/>
    </source>
</evidence>
<evidence type="ECO:0000313" key="2">
    <source>
        <dbReference type="EMBL" id="SNR60174.1"/>
    </source>
</evidence>